<evidence type="ECO:0000256" key="1">
    <source>
        <dbReference type="SAM" id="Phobius"/>
    </source>
</evidence>
<dbReference type="STRING" id="1670800.BSQ44_24985"/>
<accession>A0A1L3SXV9</accession>
<reference evidence="3" key="1">
    <citation type="submission" date="2016-11" db="EMBL/GenBank/DDBJ databases">
        <title>Mesorhizobium oceanicum sp. nov., isolated from deep seawater in South China Sea.</title>
        <authorList>
            <person name="Fu G.-Y."/>
        </authorList>
    </citation>
    <scope>NUCLEOTIDE SEQUENCE [LARGE SCALE GENOMIC DNA]</scope>
    <source>
        <strain evidence="3">B7</strain>
    </source>
</reference>
<proteinExistence type="predicted"/>
<dbReference type="Proteomes" id="UP000182840">
    <property type="component" value="Chromosome"/>
</dbReference>
<evidence type="ECO:0000313" key="2">
    <source>
        <dbReference type="EMBL" id="APH74256.1"/>
    </source>
</evidence>
<name>A0A1L3SXV9_9HYPH</name>
<keyword evidence="1" id="KW-1133">Transmembrane helix</keyword>
<evidence type="ECO:0000313" key="3">
    <source>
        <dbReference type="Proteomes" id="UP000182840"/>
    </source>
</evidence>
<feature type="transmembrane region" description="Helical" evidence="1">
    <location>
        <begin position="28"/>
        <end position="48"/>
    </location>
</feature>
<dbReference type="KEGG" id="meso:BSQ44_24985"/>
<organism evidence="2 3">
    <name type="scientific">Aquibium oceanicum</name>
    <dbReference type="NCBI Taxonomy" id="1670800"/>
    <lineage>
        <taxon>Bacteria</taxon>
        <taxon>Pseudomonadati</taxon>
        <taxon>Pseudomonadota</taxon>
        <taxon>Alphaproteobacteria</taxon>
        <taxon>Hyphomicrobiales</taxon>
        <taxon>Phyllobacteriaceae</taxon>
        <taxon>Aquibium</taxon>
    </lineage>
</organism>
<sequence length="270" mass="29512">MRELSRQEDFALLADLIRGVGELVAMDYLAVFILAAIVAIAELVARYKDNPSRALRTGPAMLYIAFNGAIGVIALYLTKVFAPDLFGYSDCVAATPPGDCGKARLSMVLAASLGSLAVMRSAFARVTIQGEELGVGPSAIIEIFQRALDREVDRQRAFRRMDELPPALRDMPLDIVNTTLPALCIELMQNLSADEKQALDQRIKLVTELKVHEKMRPLIVALILQEYVGKDVLVRAFTKIAEDYKDVLDEIRDARSNAAALVSAADFGGS</sequence>
<gene>
    <name evidence="2" type="ORF">BSQ44_24985</name>
</gene>
<protein>
    <submittedName>
        <fullName evidence="2">Uncharacterized protein</fullName>
    </submittedName>
</protein>
<dbReference type="AlphaFoldDB" id="A0A1L3SXV9"/>
<dbReference type="EMBL" id="CP018171">
    <property type="protein sequence ID" value="APH74256.1"/>
    <property type="molecule type" value="Genomic_DNA"/>
</dbReference>
<keyword evidence="3" id="KW-1185">Reference proteome</keyword>
<keyword evidence="1" id="KW-0472">Membrane</keyword>
<feature type="transmembrane region" description="Helical" evidence="1">
    <location>
        <begin position="60"/>
        <end position="78"/>
    </location>
</feature>
<keyword evidence="1" id="KW-0812">Transmembrane</keyword>